<evidence type="ECO:0000256" key="5">
    <source>
        <dbReference type="SAM" id="MobiDB-lite"/>
    </source>
</evidence>
<comment type="subcellular location">
    <subcellularLocation>
        <location evidence="1">Membrane</location>
        <topology evidence="1">Multi-pass membrane protein</topology>
    </subcellularLocation>
</comment>
<evidence type="ECO:0000256" key="6">
    <source>
        <dbReference type="SAM" id="Phobius"/>
    </source>
</evidence>
<feature type="compositionally biased region" description="Low complexity" evidence="5">
    <location>
        <begin position="14"/>
        <end position="23"/>
    </location>
</feature>
<reference evidence="7 8" key="1">
    <citation type="journal article" date="2023" name="bioRxiv">
        <title>High-quality genome assemblies of four members of thePodospora anserinaspecies complex.</title>
        <authorList>
            <person name="Ament-Velasquez S.L."/>
            <person name="Vogan A.A."/>
            <person name="Wallerman O."/>
            <person name="Hartmann F."/>
            <person name="Gautier V."/>
            <person name="Silar P."/>
            <person name="Giraud T."/>
            <person name="Johannesson H."/>
        </authorList>
    </citation>
    <scope>NUCLEOTIDE SEQUENCE [LARGE SCALE GENOMIC DNA]</scope>
    <source>
        <strain evidence="7 8">CBS 112042</strain>
    </source>
</reference>
<protein>
    <recommendedName>
        <fullName evidence="9">Ankyrin repeat protein</fullName>
    </recommendedName>
</protein>
<dbReference type="SUPFAM" id="SSF144083">
    <property type="entry name" value="Magnesium transport protein CorA, transmembrane region"/>
    <property type="match status" value="1"/>
</dbReference>
<evidence type="ECO:0000256" key="3">
    <source>
        <dbReference type="ARBA" id="ARBA00022989"/>
    </source>
</evidence>
<dbReference type="InterPro" id="IPR050829">
    <property type="entry name" value="CorA_MIT"/>
</dbReference>
<evidence type="ECO:0008006" key="9">
    <source>
        <dbReference type="Google" id="ProtNLM"/>
    </source>
</evidence>
<proteinExistence type="predicted"/>
<feature type="transmembrane region" description="Helical" evidence="6">
    <location>
        <begin position="443"/>
        <end position="471"/>
    </location>
</feature>
<keyword evidence="8" id="KW-1185">Reference proteome</keyword>
<evidence type="ECO:0000256" key="2">
    <source>
        <dbReference type="ARBA" id="ARBA00022692"/>
    </source>
</evidence>
<feature type="compositionally biased region" description="Basic and acidic residues" evidence="5">
    <location>
        <begin position="691"/>
        <end position="703"/>
    </location>
</feature>
<dbReference type="Proteomes" id="UP001322138">
    <property type="component" value="Unassembled WGS sequence"/>
</dbReference>
<keyword evidence="3 6" id="KW-1133">Transmembrane helix</keyword>
<keyword evidence="4 6" id="KW-0472">Membrane</keyword>
<evidence type="ECO:0000256" key="4">
    <source>
        <dbReference type="ARBA" id="ARBA00023136"/>
    </source>
</evidence>
<feature type="region of interest" description="Disordered" evidence="5">
    <location>
        <begin position="346"/>
        <end position="377"/>
    </location>
</feature>
<dbReference type="Gene3D" id="1.20.58.340">
    <property type="entry name" value="Magnesium transport protein CorA, transmembrane region"/>
    <property type="match status" value="1"/>
</dbReference>
<feature type="compositionally biased region" description="Acidic residues" evidence="5">
    <location>
        <begin position="582"/>
        <end position="592"/>
    </location>
</feature>
<dbReference type="InterPro" id="IPR045863">
    <property type="entry name" value="CorA_TM1_TM2"/>
</dbReference>
<dbReference type="InterPro" id="IPR002523">
    <property type="entry name" value="MgTranspt_CorA/ZnTranspt_ZntB"/>
</dbReference>
<keyword evidence="2 6" id="KW-0812">Transmembrane</keyword>
<feature type="region of interest" description="Disordered" evidence="5">
    <location>
        <begin position="672"/>
        <end position="703"/>
    </location>
</feature>
<organism evidence="7 8">
    <name type="scientific">Podospora bellae-mahoneyi</name>
    <dbReference type="NCBI Taxonomy" id="2093777"/>
    <lineage>
        <taxon>Eukaryota</taxon>
        <taxon>Fungi</taxon>
        <taxon>Dikarya</taxon>
        <taxon>Ascomycota</taxon>
        <taxon>Pezizomycotina</taxon>
        <taxon>Sordariomycetes</taxon>
        <taxon>Sordariomycetidae</taxon>
        <taxon>Sordariales</taxon>
        <taxon>Podosporaceae</taxon>
        <taxon>Podospora</taxon>
    </lineage>
</organism>
<evidence type="ECO:0000313" key="7">
    <source>
        <dbReference type="EMBL" id="KAK4643698.1"/>
    </source>
</evidence>
<dbReference type="EMBL" id="JAFFGZ010000006">
    <property type="protein sequence ID" value="KAK4643698.1"/>
    <property type="molecule type" value="Genomic_DNA"/>
</dbReference>
<feature type="compositionally biased region" description="Polar residues" evidence="5">
    <location>
        <begin position="562"/>
        <end position="572"/>
    </location>
</feature>
<feature type="transmembrane region" description="Helical" evidence="6">
    <location>
        <begin position="491"/>
        <end position="512"/>
    </location>
</feature>
<feature type="region of interest" description="Disordered" evidence="5">
    <location>
        <begin position="521"/>
        <end position="592"/>
    </location>
</feature>
<comment type="caution">
    <text evidence="7">The sequence shown here is derived from an EMBL/GenBank/DDBJ whole genome shotgun (WGS) entry which is preliminary data.</text>
</comment>
<name>A0ABR0FIC2_9PEZI</name>
<dbReference type="RefSeq" id="XP_062732674.1">
    <property type="nucleotide sequence ID" value="XM_062878846.1"/>
</dbReference>
<dbReference type="PANTHER" id="PTHR47685">
    <property type="entry name" value="MAGNESIUM TRANSPORT PROTEIN CORA"/>
    <property type="match status" value="1"/>
</dbReference>
<evidence type="ECO:0000313" key="8">
    <source>
        <dbReference type="Proteomes" id="UP001322138"/>
    </source>
</evidence>
<accession>A0ABR0FIC2</accession>
<gene>
    <name evidence="7" type="ORF">QC761_405710</name>
</gene>
<sequence>MNPRAKKYQFTRFSVDSSEVSESPENHSSRLQTVVEEPSGSSDSIAGSTSRPPLQPAKRSSQNLSSITWAMLPPVNLEHAGGDKTLALFMPYLAYESHDGRKKMAAMINRVNDNRTNASLSRRESALIEGYIHAHDVLPLHCRRTLDQYSYYMLETTERRDKDQVVYRWATKHGKPKNTAPILMVDQLWLWVLPDGTVITCMPNTQKPSEQYNIKKLLSREIETNKARQAIQSPDSLVEMILKICLNIMTRQGPGGVKLQEAFQSSINTIAEDEAVKMKKLLKTVDKLANAKDPFKYTSDIDSFSRISDESRQLVEIIDIQDELGIIKSILTTQLKVLEEFQGHLRPRKRSGDTKEHYDEDGDQHDGVHKKSHHGTGLKNARVVDEAIRIVEDNLIRVQEMDESAKRVEAELKQLLQFKQQQASGWDTRYAMKLSEQGSRQNTIMVVFTIVTVIFLPLSFIASFFTIGIVEFPKNEETGEVDWPVNEVSKYLFPISVGVSAVILLGIGIVFYRMASKAKRRMDSAQRPPPSKWQALKQSQTRTYSHKHKHKHKQDDDDSYLSDCTSDISDGYSTRRRRNDDDSSDEESDDLSIDDDNDYAPIFRRFRFHTHVPGLRKLWLWKLYPVSQPPAHHHLSKAQEDFEWDYPLRRWRDVTREKMAVYVASWKVNQLQRKGHGSRHNHPDEDECFSEDERHRSQTEELEHRERVDERKDWLRGWLGLSWGRRKGRESGDEPEDDGDEDGAAHSMRSEKGLGRLFRRRGNREERWDEEMGTARPA</sequence>
<feature type="region of interest" description="Disordered" evidence="5">
    <location>
        <begin position="1"/>
        <end position="60"/>
    </location>
</feature>
<dbReference type="Pfam" id="PF01544">
    <property type="entry name" value="CorA"/>
    <property type="match status" value="1"/>
</dbReference>
<evidence type="ECO:0000256" key="1">
    <source>
        <dbReference type="ARBA" id="ARBA00004141"/>
    </source>
</evidence>
<feature type="compositionally biased region" description="Basic and acidic residues" evidence="5">
    <location>
        <begin position="350"/>
        <end position="369"/>
    </location>
</feature>
<feature type="compositionally biased region" description="Acidic residues" evidence="5">
    <location>
        <begin position="733"/>
        <end position="742"/>
    </location>
</feature>
<dbReference type="GeneID" id="87898328"/>
<feature type="compositionally biased region" description="Low complexity" evidence="5">
    <location>
        <begin position="39"/>
        <end position="50"/>
    </location>
</feature>
<feature type="region of interest" description="Disordered" evidence="5">
    <location>
        <begin position="725"/>
        <end position="758"/>
    </location>
</feature>
<dbReference type="PANTHER" id="PTHR47685:SF1">
    <property type="entry name" value="MAGNESIUM TRANSPORT PROTEIN CORA"/>
    <property type="match status" value="1"/>
</dbReference>